<evidence type="ECO:0000313" key="2">
    <source>
        <dbReference type="Proteomes" id="UP001519287"/>
    </source>
</evidence>
<sequence>MKNIVKVLVVSAGGPFFIPSACDRWEISTNQEKNPCWLSVWLGVRAIAAKEREGVWEEER</sequence>
<evidence type="ECO:0000313" key="1">
    <source>
        <dbReference type="EMBL" id="MBP1992677.1"/>
    </source>
</evidence>
<accession>A0ABS4IYL5</accession>
<name>A0ABS4IYL5_9BACL</name>
<comment type="caution">
    <text evidence="1">The sequence shown here is derived from an EMBL/GenBank/DDBJ whole genome shotgun (WGS) entry which is preliminary data.</text>
</comment>
<dbReference type="EMBL" id="JAGGLB010000014">
    <property type="protein sequence ID" value="MBP1992677.1"/>
    <property type="molecule type" value="Genomic_DNA"/>
</dbReference>
<dbReference type="RefSeq" id="WP_209973872.1">
    <property type="nucleotide sequence ID" value="NZ_JAGGLB010000014.1"/>
</dbReference>
<keyword evidence="2" id="KW-1185">Reference proteome</keyword>
<proteinExistence type="predicted"/>
<organism evidence="1 2">
    <name type="scientific">Paenibacillus eucommiae</name>
    <dbReference type="NCBI Taxonomy" id="1355755"/>
    <lineage>
        <taxon>Bacteria</taxon>
        <taxon>Bacillati</taxon>
        <taxon>Bacillota</taxon>
        <taxon>Bacilli</taxon>
        <taxon>Bacillales</taxon>
        <taxon>Paenibacillaceae</taxon>
        <taxon>Paenibacillus</taxon>
    </lineage>
</organism>
<reference evidence="1 2" key="1">
    <citation type="submission" date="2021-03" db="EMBL/GenBank/DDBJ databases">
        <title>Genomic Encyclopedia of Type Strains, Phase IV (KMG-IV): sequencing the most valuable type-strain genomes for metagenomic binning, comparative biology and taxonomic classification.</title>
        <authorList>
            <person name="Goeker M."/>
        </authorList>
    </citation>
    <scope>NUCLEOTIDE SEQUENCE [LARGE SCALE GENOMIC DNA]</scope>
    <source>
        <strain evidence="1 2">DSM 26048</strain>
    </source>
</reference>
<dbReference type="Proteomes" id="UP001519287">
    <property type="component" value="Unassembled WGS sequence"/>
</dbReference>
<gene>
    <name evidence="1" type="ORF">J2Z66_004286</name>
</gene>
<protein>
    <submittedName>
        <fullName evidence="1">Uncharacterized protein</fullName>
    </submittedName>
</protein>